<keyword evidence="10" id="KW-1185">Reference proteome</keyword>
<feature type="domain" description="Major facilitator superfamily (MFS) profile" evidence="8">
    <location>
        <begin position="31"/>
        <end position="507"/>
    </location>
</feature>
<feature type="transmembrane region" description="Helical" evidence="7">
    <location>
        <begin position="162"/>
        <end position="184"/>
    </location>
</feature>
<keyword evidence="2" id="KW-0813">Transport</keyword>
<evidence type="ECO:0000256" key="2">
    <source>
        <dbReference type="ARBA" id="ARBA00022448"/>
    </source>
</evidence>
<accession>A0A8E2EZD4</accession>
<keyword evidence="5 7" id="KW-0472">Membrane</keyword>
<evidence type="ECO:0000313" key="10">
    <source>
        <dbReference type="Proteomes" id="UP000250140"/>
    </source>
</evidence>
<dbReference type="Pfam" id="PF07690">
    <property type="entry name" value="MFS_1"/>
    <property type="match status" value="1"/>
</dbReference>
<dbReference type="InterPro" id="IPR036259">
    <property type="entry name" value="MFS_trans_sf"/>
</dbReference>
<feature type="transmembrane region" description="Helical" evidence="7">
    <location>
        <begin position="405"/>
        <end position="429"/>
    </location>
</feature>
<evidence type="ECO:0000256" key="1">
    <source>
        <dbReference type="ARBA" id="ARBA00004141"/>
    </source>
</evidence>
<protein>
    <submittedName>
        <fullName evidence="9">MFS general substrate transporter</fullName>
    </submittedName>
</protein>
<evidence type="ECO:0000256" key="3">
    <source>
        <dbReference type="ARBA" id="ARBA00022692"/>
    </source>
</evidence>
<feature type="transmembrane region" description="Helical" evidence="7">
    <location>
        <begin position="373"/>
        <end position="393"/>
    </location>
</feature>
<name>A0A8E2EZD4_9PEZI</name>
<feature type="transmembrane region" description="Helical" evidence="7">
    <location>
        <begin position="190"/>
        <end position="210"/>
    </location>
</feature>
<feature type="transmembrane region" description="Helical" evidence="7">
    <location>
        <begin position="309"/>
        <end position="332"/>
    </location>
</feature>
<dbReference type="AlphaFoldDB" id="A0A8E2EZD4"/>
<gene>
    <name evidence="9" type="ORF">AOQ84DRAFT_341444</name>
</gene>
<dbReference type="PANTHER" id="PTHR23506:SF23">
    <property type="entry name" value="GH10249P"/>
    <property type="match status" value="1"/>
</dbReference>
<organism evidence="9 10">
    <name type="scientific">Glonium stellatum</name>
    <dbReference type="NCBI Taxonomy" id="574774"/>
    <lineage>
        <taxon>Eukaryota</taxon>
        <taxon>Fungi</taxon>
        <taxon>Dikarya</taxon>
        <taxon>Ascomycota</taxon>
        <taxon>Pezizomycotina</taxon>
        <taxon>Dothideomycetes</taxon>
        <taxon>Pleosporomycetidae</taxon>
        <taxon>Gloniales</taxon>
        <taxon>Gloniaceae</taxon>
        <taxon>Glonium</taxon>
    </lineage>
</organism>
<dbReference type="Gene3D" id="1.20.1720.10">
    <property type="entry name" value="Multidrug resistance protein D"/>
    <property type="match status" value="1"/>
</dbReference>
<dbReference type="CDD" id="cd17325">
    <property type="entry name" value="MFS_MdtG_SLC18_like"/>
    <property type="match status" value="1"/>
</dbReference>
<dbReference type="Gene3D" id="1.20.1250.20">
    <property type="entry name" value="MFS general substrate transporter like domains"/>
    <property type="match status" value="1"/>
</dbReference>
<reference evidence="9 10" key="1">
    <citation type="journal article" date="2016" name="Nat. Commun.">
        <title>Ectomycorrhizal ecology is imprinted in the genome of the dominant symbiotic fungus Cenococcum geophilum.</title>
        <authorList>
            <consortium name="DOE Joint Genome Institute"/>
            <person name="Peter M."/>
            <person name="Kohler A."/>
            <person name="Ohm R.A."/>
            <person name="Kuo A."/>
            <person name="Krutzmann J."/>
            <person name="Morin E."/>
            <person name="Arend M."/>
            <person name="Barry K.W."/>
            <person name="Binder M."/>
            <person name="Choi C."/>
            <person name="Clum A."/>
            <person name="Copeland A."/>
            <person name="Grisel N."/>
            <person name="Haridas S."/>
            <person name="Kipfer T."/>
            <person name="LaButti K."/>
            <person name="Lindquist E."/>
            <person name="Lipzen A."/>
            <person name="Maire R."/>
            <person name="Meier B."/>
            <person name="Mihaltcheva S."/>
            <person name="Molinier V."/>
            <person name="Murat C."/>
            <person name="Poggeler S."/>
            <person name="Quandt C.A."/>
            <person name="Sperisen C."/>
            <person name="Tritt A."/>
            <person name="Tisserant E."/>
            <person name="Crous P.W."/>
            <person name="Henrissat B."/>
            <person name="Nehls U."/>
            <person name="Egli S."/>
            <person name="Spatafora J.W."/>
            <person name="Grigoriev I.V."/>
            <person name="Martin F.M."/>
        </authorList>
    </citation>
    <scope>NUCLEOTIDE SEQUENCE [LARGE SCALE GENOMIC DNA]</scope>
    <source>
        <strain evidence="9 10">CBS 207.34</strain>
    </source>
</reference>
<feature type="transmembrane region" description="Helical" evidence="7">
    <location>
        <begin position="104"/>
        <end position="122"/>
    </location>
</feature>
<dbReference type="EMBL" id="KV749795">
    <property type="protein sequence ID" value="OCL07735.1"/>
    <property type="molecule type" value="Genomic_DNA"/>
</dbReference>
<feature type="transmembrane region" description="Helical" evidence="7">
    <location>
        <begin position="450"/>
        <end position="472"/>
    </location>
</feature>
<feature type="region of interest" description="Disordered" evidence="6">
    <location>
        <begin position="240"/>
        <end position="269"/>
    </location>
</feature>
<dbReference type="OrthoDB" id="5086884at2759"/>
<dbReference type="Proteomes" id="UP000250140">
    <property type="component" value="Unassembled WGS sequence"/>
</dbReference>
<evidence type="ECO:0000313" key="9">
    <source>
        <dbReference type="EMBL" id="OCL07735.1"/>
    </source>
</evidence>
<evidence type="ECO:0000259" key="8">
    <source>
        <dbReference type="PROSITE" id="PS50850"/>
    </source>
</evidence>
<evidence type="ECO:0000256" key="4">
    <source>
        <dbReference type="ARBA" id="ARBA00022989"/>
    </source>
</evidence>
<dbReference type="SUPFAM" id="SSF103473">
    <property type="entry name" value="MFS general substrate transporter"/>
    <property type="match status" value="1"/>
</dbReference>
<evidence type="ECO:0000256" key="7">
    <source>
        <dbReference type="SAM" id="Phobius"/>
    </source>
</evidence>
<dbReference type="InterPro" id="IPR020846">
    <property type="entry name" value="MFS_dom"/>
</dbReference>
<evidence type="ECO:0000256" key="5">
    <source>
        <dbReference type="ARBA" id="ARBA00023136"/>
    </source>
</evidence>
<evidence type="ECO:0000256" key="6">
    <source>
        <dbReference type="SAM" id="MobiDB-lite"/>
    </source>
</evidence>
<keyword evidence="3 7" id="KW-0812">Transmembrane</keyword>
<feature type="transmembrane region" description="Helical" evidence="7">
    <location>
        <begin position="68"/>
        <end position="92"/>
    </location>
</feature>
<feature type="transmembrane region" description="Helical" evidence="7">
    <location>
        <begin position="30"/>
        <end position="56"/>
    </location>
</feature>
<feature type="transmembrane region" description="Helical" evidence="7">
    <location>
        <begin position="128"/>
        <end position="150"/>
    </location>
</feature>
<dbReference type="InterPro" id="IPR050930">
    <property type="entry name" value="MFS_Vesicular_Transporter"/>
</dbReference>
<feature type="transmembrane region" description="Helical" evidence="7">
    <location>
        <begin position="338"/>
        <end position="361"/>
    </location>
</feature>
<dbReference type="PANTHER" id="PTHR23506">
    <property type="entry name" value="GH10249P"/>
    <property type="match status" value="1"/>
</dbReference>
<dbReference type="InterPro" id="IPR011701">
    <property type="entry name" value="MFS"/>
</dbReference>
<dbReference type="GO" id="GO:0016020">
    <property type="term" value="C:membrane"/>
    <property type="evidence" value="ECO:0007669"/>
    <property type="project" value="UniProtKB-SubCell"/>
</dbReference>
<dbReference type="GO" id="GO:0022857">
    <property type="term" value="F:transmembrane transporter activity"/>
    <property type="evidence" value="ECO:0007669"/>
    <property type="project" value="InterPro"/>
</dbReference>
<feature type="transmembrane region" description="Helical" evidence="7">
    <location>
        <begin position="484"/>
        <end position="508"/>
    </location>
</feature>
<keyword evidence="4 7" id="KW-1133">Transmembrane helix</keyword>
<dbReference type="PROSITE" id="PS50850">
    <property type="entry name" value="MFS"/>
    <property type="match status" value="1"/>
</dbReference>
<comment type="subcellular location">
    <subcellularLocation>
        <location evidence="1">Membrane</location>
        <topology evidence="1">Multi-pass membrane protein</topology>
    </subcellularLocation>
</comment>
<sequence length="529" mass="56625">MSTRPRWLSSLTQHGSKPPYFLKHRTSNGFIIATVSLAVFTDMFLYAVIVPVIPFALQRRGHVAPDRVQYWVSVLIAVYGAALLAFSPVCGWIADQTSSRRSPLLLGLLALLGATAMLNVGSSCSILVAARVLQGISAAVVWVVGLALLADTVDQKDLGRSMGYVGLGMSVGTLIAPLLGGVVFDNAGYNAVFGMAYALIGIDIILRLALVEKKVATRWDTDAQEDQASDMVSATLTQENQIDPRFPSNSDPEKATASSSSAQPPDTLSSTPTLPIHDAIIHDAAIPSPHPKLRHRLPPFLALLYSRRILAALWGSLVQASLITAFDSVLTIHVASVFHWHSTGAALLFLPLVIPSFLAPLAGWISDRRGPRYLSAAGFLLACPPFVCLRYVNTDTMSDKVLLCGLLAAIGLSLTLTFPPFMAEIAVVVEAKECKMKSKGGKGWGKGGAYAQAYGLFNMAFAGGCLVGPVWAGFVRNKAGWATMAWSLGLLSAITAVPTFLWMGGWIGEVGFREWKAKGEDEEAIDGER</sequence>
<proteinExistence type="predicted"/>